<accession>A0AAV7K121</accession>
<reference evidence="1 2" key="1">
    <citation type="journal article" date="2023" name="BMC Biol.">
        <title>The compact genome of the sponge Oopsacas minuta (Hexactinellida) is lacking key metazoan core genes.</title>
        <authorList>
            <person name="Santini S."/>
            <person name="Schenkelaars Q."/>
            <person name="Jourda C."/>
            <person name="Duchesne M."/>
            <person name="Belahbib H."/>
            <person name="Rocher C."/>
            <person name="Selva M."/>
            <person name="Riesgo A."/>
            <person name="Vervoort M."/>
            <person name="Leys S.P."/>
            <person name="Kodjabachian L."/>
            <person name="Le Bivic A."/>
            <person name="Borchiellini C."/>
            <person name="Claverie J.M."/>
            <person name="Renard E."/>
        </authorList>
    </citation>
    <scope>NUCLEOTIDE SEQUENCE [LARGE SCALE GENOMIC DNA]</scope>
    <source>
        <strain evidence="1">SPO-2</strain>
    </source>
</reference>
<evidence type="ECO:0000313" key="2">
    <source>
        <dbReference type="Proteomes" id="UP001165289"/>
    </source>
</evidence>
<dbReference type="Proteomes" id="UP001165289">
    <property type="component" value="Unassembled WGS sequence"/>
</dbReference>
<comment type="caution">
    <text evidence="1">The sequence shown here is derived from an EMBL/GenBank/DDBJ whole genome shotgun (WGS) entry which is preliminary data.</text>
</comment>
<sequence length="139" mass="16616">MLSKIWMCVPKLSRRRKLPKRYDDGAPVDFPDDFQTHYRQSYFESLDLVIKAIEDRLNQPDYDLYRRLEELLIHTILGDSTQEYFDFVANFYLDDFDTSQLRLHLEIFRATFLDSLSLQHCPVTISGNTSRSYQRQRVP</sequence>
<evidence type="ECO:0000313" key="1">
    <source>
        <dbReference type="EMBL" id="KAI6654470.1"/>
    </source>
</evidence>
<organism evidence="1 2">
    <name type="scientific">Oopsacas minuta</name>
    <dbReference type="NCBI Taxonomy" id="111878"/>
    <lineage>
        <taxon>Eukaryota</taxon>
        <taxon>Metazoa</taxon>
        <taxon>Porifera</taxon>
        <taxon>Hexactinellida</taxon>
        <taxon>Hexasterophora</taxon>
        <taxon>Lyssacinosida</taxon>
        <taxon>Leucopsacidae</taxon>
        <taxon>Oopsacas</taxon>
    </lineage>
</organism>
<proteinExistence type="predicted"/>
<gene>
    <name evidence="1" type="ORF">LOD99_866</name>
</gene>
<dbReference type="AlphaFoldDB" id="A0AAV7K121"/>
<dbReference type="EMBL" id="JAKMXF010000222">
    <property type="protein sequence ID" value="KAI6654470.1"/>
    <property type="molecule type" value="Genomic_DNA"/>
</dbReference>
<protein>
    <submittedName>
        <fullName evidence="1">Zinc finger MYM-type protein 1-like</fullName>
    </submittedName>
</protein>
<keyword evidence="2" id="KW-1185">Reference proteome</keyword>
<name>A0AAV7K121_9METZ</name>